<dbReference type="InterPro" id="IPR036554">
    <property type="entry name" value="GHMP_kinase_C_sf"/>
</dbReference>
<evidence type="ECO:0000256" key="4">
    <source>
        <dbReference type="ARBA" id="ARBA00012078"/>
    </source>
</evidence>
<dbReference type="HAMAP" id="MF_00741">
    <property type="entry name" value="AIRS"/>
    <property type="match status" value="1"/>
</dbReference>
<reference evidence="24" key="1">
    <citation type="journal article" date="2020" name="Stud. Mycol.">
        <title>101 Dothideomycetes genomes: a test case for predicting lifestyles and emergence of pathogens.</title>
        <authorList>
            <person name="Haridas S."/>
            <person name="Albert R."/>
            <person name="Binder M."/>
            <person name="Bloem J."/>
            <person name="Labutti K."/>
            <person name="Salamov A."/>
            <person name="Andreopoulos B."/>
            <person name="Baker S."/>
            <person name="Barry K."/>
            <person name="Bills G."/>
            <person name="Bluhm B."/>
            <person name="Cannon C."/>
            <person name="Castanera R."/>
            <person name="Culley D."/>
            <person name="Daum C."/>
            <person name="Ezra D."/>
            <person name="Gonzalez J."/>
            <person name="Henrissat B."/>
            <person name="Kuo A."/>
            <person name="Liang C."/>
            <person name="Lipzen A."/>
            <person name="Lutzoni F."/>
            <person name="Magnuson J."/>
            <person name="Mondo S."/>
            <person name="Nolan M."/>
            <person name="Ohm R."/>
            <person name="Pangilinan J."/>
            <person name="Park H.-J."/>
            <person name="Ramirez L."/>
            <person name="Alfaro M."/>
            <person name="Sun H."/>
            <person name="Tritt A."/>
            <person name="Yoshinaga Y."/>
            <person name="Zwiers L.-H."/>
            <person name="Turgeon B."/>
            <person name="Goodwin S."/>
            <person name="Spatafora J."/>
            <person name="Crous P."/>
            <person name="Grigoriev I."/>
        </authorList>
    </citation>
    <scope>NUCLEOTIDE SEQUENCE</scope>
    <source>
        <strain evidence="24">CBS 121739</strain>
    </source>
</reference>
<dbReference type="NCBIfam" id="TIGR00191">
    <property type="entry name" value="thrB"/>
    <property type="match status" value="1"/>
</dbReference>
<sequence length="730" mass="77254">MTTIIKVPCSSANIGPGFDVIGLALSVYLELHVTIDASVSGQPLNCVLEYSGVGKEDISLDPEKNLITRVALYVLRCAGQRAFPATTHVHVHNPVPLGRGLGSSACAVVGGVALANEVGNLKLSRARMLDYCLMIERHPDNVAAALYGGFIGTYLNELSKEDLERKEIPLAEVLPEPAGGIDTGLQPPEPPLDIGHYMRFKWAPEIKCIAIIPEFEVATAKAREVLPQSYTRPDIIFNLQRLALLTTALGQSPPDADMIYRAMQDKIHQPYRQTLIPGLTEILQSVTPSSHPGLLGICLSGAGPTILALATHNFDSIAHHITAEFAKNNIACSWKLLAPAEEGTTVTHTNTPSQPHPHPHSPPSQPPLTYASTGVSITTGNALITRIKSAVSSTRRPGTDALIGSFGGTFDLSAAGYTQPPILIAGIDGIGTKVKLAFATNTHSTVGIDLVAMNVNDIVALSARPLFFLDYYACATLDLDATASFIEGVAAGCRAAGCALIGGETAEMPGLYARGEYDAGGAAIGALDRDQRVLPDTANMQAGDVLLGLAASGVHSNGFSLVRAIVERAGLAYSDPAPFDTNTNPAQTLGQALLTPTRIYVHAILAATQRNLLEGIAHITGGGLVENIPRMLPPHLRAVVDASAYPVPPVFRWLKKAGNVADGEFARVWNTGLGMVVVVKEGNVREAVRVLEGEGERVFVVGWLEGRGDGVDGDGGEEGCRVVNVERAWR</sequence>
<evidence type="ECO:0000256" key="17">
    <source>
        <dbReference type="ARBA" id="ARBA00023221"/>
    </source>
</evidence>
<dbReference type="FunFam" id="3.90.650.10:FF:000007">
    <property type="entry name" value="Trifunctional purine biosynthetic protein adenosine-3"/>
    <property type="match status" value="1"/>
</dbReference>
<dbReference type="Gene3D" id="3.30.230.10">
    <property type="match status" value="1"/>
</dbReference>
<dbReference type="InterPro" id="IPR016188">
    <property type="entry name" value="PurM-like_N"/>
</dbReference>
<evidence type="ECO:0000256" key="5">
    <source>
        <dbReference type="ARBA" id="ARBA00013047"/>
    </source>
</evidence>
<keyword evidence="12" id="KW-0658">Purine biosynthesis</keyword>
<dbReference type="GO" id="GO:0016126">
    <property type="term" value="P:sterol biosynthetic process"/>
    <property type="evidence" value="ECO:0007669"/>
    <property type="project" value="UniProtKB-KW"/>
</dbReference>
<dbReference type="InterPro" id="IPR000870">
    <property type="entry name" value="Homoserine_kinase"/>
</dbReference>
<proteinExistence type="inferred from homology"/>
<dbReference type="GO" id="GO:0004637">
    <property type="term" value="F:phosphoribosylamine-glycine ligase activity"/>
    <property type="evidence" value="ECO:0007669"/>
    <property type="project" value="TreeGrafter"/>
</dbReference>
<evidence type="ECO:0000256" key="13">
    <source>
        <dbReference type="ARBA" id="ARBA00022777"/>
    </source>
</evidence>
<keyword evidence="10" id="KW-0791">Threonine biosynthesis</keyword>
<dbReference type="Gene3D" id="3.90.650.10">
    <property type="entry name" value="PurM-like C-terminal domain"/>
    <property type="match status" value="1"/>
</dbReference>
<keyword evidence="11" id="KW-0547">Nucleotide-binding</keyword>
<dbReference type="GO" id="GO:0004413">
    <property type="term" value="F:homoserine kinase activity"/>
    <property type="evidence" value="ECO:0007669"/>
    <property type="project" value="UniProtKB-EC"/>
</dbReference>
<comment type="pathway">
    <text evidence="2">Amino-acid biosynthesis; L-threonine biosynthesis; L-threonine from L-aspartate: step 4/5.</text>
</comment>
<dbReference type="Pfam" id="PF00288">
    <property type="entry name" value="GHMP_kinases_N"/>
    <property type="match status" value="1"/>
</dbReference>
<evidence type="ECO:0000256" key="3">
    <source>
        <dbReference type="ARBA" id="ARBA00007370"/>
    </source>
</evidence>
<feature type="domain" description="PurM-like N-terminal" evidence="22">
    <location>
        <begin position="423"/>
        <end position="526"/>
    </location>
</feature>
<keyword evidence="8" id="KW-0028">Amino-acid biosynthesis</keyword>
<evidence type="ECO:0000313" key="24">
    <source>
        <dbReference type="EMBL" id="KAF2755221.1"/>
    </source>
</evidence>
<dbReference type="Pfam" id="PF02769">
    <property type="entry name" value="AIRS_C"/>
    <property type="match status" value="1"/>
</dbReference>
<evidence type="ECO:0000256" key="1">
    <source>
        <dbReference type="ARBA" id="ARBA00004686"/>
    </source>
</evidence>
<dbReference type="AlphaFoldDB" id="A0A6A6W2G8"/>
<evidence type="ECO:0000256" key="12">
    <source>
        <dbReference type="ARBA" id="ARBA00022755"/>
    </source>
</evidence>
<keyword evidence="17" id="KW-0753">Steroid metabolism</keyword>
<keyword evidence="15" id="KW-0752">Steroid biosynthesis</keyword>
<evidence type="ECO:0000256" key="11">
    <source>
        <dbReference type="ARBA" id="ARBA00022741"/>
    </source>
</evidence>
<organism evidence="24 25">
    <name type="scientific">Pseudovirgaria hyperparasitica</name>
    <dbReference type="NCBI Taxonomy" id="470096"/>
    <lineage>
        <taxon>Eukaryota</taxon>
        <taxon>Fungi</taxon>
        <taxon>Dikarya</taxon>
        <taxon>Ascomycota</taxon>
        <taxon>Pezizomycotina</taxon>
        <taxon>Dothideomycetes</taxon>
        <taxon>Dothideomycetes incertae sedis</taxon>
        <taxon>Acrospermales</taxon>
        <taxon>Acrospermaceae</taxon>
        <taxon>Pseudovirgaria</taxon>
    </lineage>
</organism>
<gene>
    <name evidence="24" type="ORF">EJ05DRAFT_540675</name>
</gene>
<dbReference type="Proteomes" id="UP000799437">
    <property type="component" value="Unassembled WGS sequence"/>
</dbReference>
<dbReference type="FunFam" id="3.30.230.10:FF:000068">
    <property type="entry name" value="Homoserine kinase"/>
    <property type="match status" value="1"/>
</dbReference>
<feature type="region of interest" description="Disordered" evidence="20">
    <location>
        <begin position="343"/>
        <end position="371"/>
    </location>
</feature>
<feature type="domain" description="GHMP kinase N-terminal" evidence="21">
    <location>
        <begin position="65"/>
        <end position="149"/>
    </location>
</feature>
<dbReference type="PRINTS" id="PR00958">
    <property type="entry name" value="HOMSERKINASE"/>
</dbReference>
<dbReference type="EMBL" id="ML996578">
    <property type="protein sequence ID" value="KAF2755221.1"/>
    <property type="molecule type" value="Genomic_DNA"/>
</dbReference>
<evidence type="ECO:0000256" key="14">
    <source>
        <dbReference type="ARBA" id="ARBA00022840"/>
    </source>
</evidence>
<keyword evidence="15" id="KW-0756">Sterol biosynthesis</keyword>
<dbReference type="InterPro" id="IPR004733">
    <property type="entry name" value="PurM_cligase"/>
</dbReference>
<dbReference type="FunFam" id="3.30.70.890:FF:000016">
    <property type="entry name" value="Homoserine kinase"/>
    <property type="match status" value="1"/>
</dbReference>
<dbReference type="EC" id="6.3.3.1" evidence="5"/>
<evidence type="ECO:0000256" key="9">
    <source>
        <dbReference type="ARBA" id="ARBA00022679"/>
    </source>
</evidence>
<dbReference type="SUPFAM" id="SSF54211">
    <property type="entry name" value="Ribosomal protein S5 domain 2-like"/>
    <property type="match status" value="1"/>
</dbReference>
<dbReference type="OrthoDB" id="2018833at2759"/>
<dbReference type="PANTHER" id="PTHR10520">
    <property type="entry name" value="TRIFUNCTIONAL PURINE BIOSYNTHETIC PROTEIN ADENOSINE-3-RELATED"/>
    <property type="match status" value="1"/>
</dbReference>
<dbReference type="FunFam" id="3.30.1330.10:FF:000001">
    <property type="entry name" value="Phosphoribosylformylglycinamidine cyclo-ligase"/>
    <property type="match status" value="1"/>
</dbReference>
<evidence type="ECO:0000256" key="20">
    <source>
        <dbReference type="SAM" id="MobiDB-lite"/>
    </source>
</evidence>
<evidence type="ECO:0000256" key="15">
    <source>
        <dbReference type="ARBA" id="ARBA00023011"/>
    </source>
</evidence>
<evidence type="ECO:0000313" key="25">
    <source>
        <dbReference type="Proteomes" id="UP000799437"/>
    </source>
</evidence>
<keyword evidence="15" id="KW-0444">Lipid biosynthesis</keyword>
<dbReference type="GO" id="GO:0005829">
    <property type="term" value="C:cytosol"/>
    <property type="evidence" value="ECO:0007669"/>
    <property type="project" value="TreeGrafter"/>
</dbReference>
<comment type="catalytic activity">
    <reaction evidence="18">
        <text>L-homoserine + ATP = O-phospho-L-homoserine + ADP + H(+)</text>
        <dbReference type="Rhea" id="RHEA:13985"/>
        <dbReference type="ChEBI" id="CHEBI:15378"/>
        <dbReference type="ChEBI" id="CHEBI:30616"/>
        <dbReference type="ChEBI" id="CHEBI:57476"/>
        <dbReference type="ChEBI" id="CHEBI:57590"/>
        <dbReference type="ChEBI" id="CHEBI:456216"/>
        <dbReference type="EC" id="2.7.1.39"/>
    </reaction>
    <physiologicalReaction direction="left-to-right" evidence="18">
        <dbReference type="Rhea" id="RHEA:13986"/>
    </physiologicalReaction>
</comment>
<evidence type="ECO:0000256" key="19">
    <source>
        <dbReference type="ARBA" id="ARBA00054121"/>
    </source>
</evidence>
<dbReference type="GO" id="GO:0046084">
    <property type="term" value="P:adenine biosynthetic process"/>
    <property type="evidence" value="ECO:0007669"/>
    <property type="project" value="TreeGrafter"/>
</dbReference>
<evidence type="ECO:0000259" key="23">
    <source>
        <dbReference type="Pfam" id="PF02769"/>
    </source>
</evidence>
<dbReference type="InterPro" id="IPR020568">
    <property type="entry name" value="Ribosomal_Su5_D2-typ_SF"/>
</dbReference>
<comment type="similarity">
    <text evidence="3">Belongs to the GHMP kinase family. Homoserine kinase subfamily.</text>
</comment>
<keyword evidence="25" id="KW-1185">Reference proteome</keyword>
<feature type="compositionally biased region" description="Pro residues" evidence="20">
    <location>
        <begin position="354"/>
        <end position="366"/>
    </location>
</feature>
<evidence type="ECO:0000256" key="18">
    <source>
        <dbReference type="ARBA" id="ARBA00049913"/>
    </source>
</evidence>
<dbReference type="GO" id="GO:0009088">
    <property type="term" value="P:threonine biosynthetic process"/>
    <property type="evidence" value="ECO:0007669"/>
    <property type="project" value="UniProtKB-UniPathway"/>
</dbReference>
<dbReference type="Pfam" id="PF00586">
    <property type="entry name" value="AIRS"/>
    <property type="match status" value="1"/>
</dbReference>
<keyword evidence="16" id="KW-1207">Sterol metabolism</keyword>
<dbReference type="UniPathway" id="UPA00050">
    <property type="reaction ID" value="UER00064"/>
</dbReference>
<dbReference type="UniPathway" id="UPA00074">
    <property type="reaction ID" value="UER00129"/>
</dbReference>
<dbReference type="NCBIfam" id="TIGR00878">
    <property type="entry name" value="purM"/>
    <property type="match status" value="1"/>
</dbReference>
<dbReference type="PROSITE" id="PS00627">
    <property type="entry name" value="GHMP_KINASES_ATP"/>
    <property type="match status" value="1"/>
</dbReference>
<dbReference type="PANTHER" id="PTHR10520:SF12">
    <property type="entry name" value="TRIFUNCTIONAL PURINE BIOSYNTHETIC PROTEIN ADENOSINE-3"/>
    <property type="match status" value="1"/>
</dbReference>
<evidence type="ECO:0000256" key="2">
    <source>
        <dbReference type="ARBA" id="ARBA00005015"/>
    </source>
</evidence>
<accession>A0A6A6W2G8</accession>
<dbReference type="InterPro" id="IPR006203">
    <property type="entry name" value="GHMP_knse_ATP-bd_CS"/>
</dbReference>
<protein>
    <recommendedName>
        <fullName evidence="6">Homoserine kinase</fullName>
        <ecNumber evidence="4">2.7.1.39</ecNumber>
        <ecNumber evidence="5">6.3.3.1</ecNumber>
    </recommendedName>
</protein>
<dbReference type="GO" id="GO:0006189">
    <property type="term" value="P:'de novo' IMP biosynthetic process"/>
    <property type="evidence" value="ECO:0007669"/>
    <property type="project" value="UniProtKB-UniPathway"/>
</dbReference>
<dbReference type="GO" id="GO:0005524">
    <property type="term" value="F:ATP binding"/>
    <property type="evidence" value="ECO:0007669"/>
    <property type="project" value="UniProtKB-KW"/>
</dbReference>
<dbReference type="InterPro" id="IPR036921">
    <property type="entry name" value="PurM-like_N_sf"/>
</dbReference>
<dbReference type="InterPro" id="IPR014721">
    <property type="entry name" value="Ribsml_uS5_D2-typ_fold_subgr"/>
</dbReference>
<evidence type="ECO:0000256" key="10">
    <source>
        <dbReference type="ARBA" id="ARBA00022697"/>
    </source>
</evidence>
<dbReference type="Gene3D" id="3.30.70.890">
    <property type="entry name" value="GHMP kinase, C-terminal domain"/>
    <property type="match status" value="1"/>
</dbReference>
<keyword evidence="14" id="KW-0067">ATP-binding</keyword>
<dbReference type="GeneID" id="54490669"/>
<dbReference type="CDD" id="cd02196">
    <property type="entry name" value="PurM"/>
    <property type="match status" value="1"/>
</dbReference>
<dbReference type="SUPFAM" id="SSF55326">
    <property type="entry name" value="PurM N-terminal domain-like"/>
    <property type="match status" value="1"/>
</dbReference>
<comment type="function">
    <text evidence="19">Commits homoserine to the threonine biosynthesis pathway by catalyzing its O-phosphorylation.</text>
</comment>
<dbReference type="HAMAP" id="MF_00384">
    <property type="entry name" value="Homoser_kinase"/>
    <property type="match status" value="1"/>
</dbReference>
<keyword evidence="17" id="KW-0443">Lipid metabolism</keyword>
<evidence type="ECO:0000256" key="7">
    <source>
        <dbReference type="ARBA" id="ARBA00022598"/>
    </source>
</evidence>
<dbReference type="Gene3D" id="3.30.1330.10">
    <property type="entry name" value="PurM-like, N-terminal domain"/>
    <property type="match status" value="1"/>
</dbReference>
<evidence type="ECO:0000259" key="21">
    <source>
        <dbReference type="Pfam" id="PF00288"/>
    </source>
</evidence>
<dbReference type="SUPFAM" id="SSF56042">
    <property type="entry name" value="PurM C-terminal domain-like"/>
    <property type="match status" value="1"/>
</dbReference>
<dbReference type="InterPro" id="IPR036676">
    <property type="entry name" value="PurM-like_C_sf"/>
</dbReference>
<dbReference type="RefSeq" id="XP_033597672.1">
    <property type="nucleotide sequence ID" value="XM_033749615.1"/>
</dbReference>
<keyword evidence="13 24" id="KW-0418">Kinase</keyword>
<evidence type="ECO:0000259" key="22">
    <source>
        <dbReference type="Pfam" id="PF00586"/>
    </source>
</evidence>
<dbReference type="InterPro" id="IPR006204">
    <property type="entry name" value="GHMP_kinase_N_dom"/>
</dbReference>
<feature type="domain" description="PurM-like C-terminal" evidence="23">
    <location>
        <begin position="541"/>
        <end position="709"/>
    </location>
</feature>
<keyword evidence="7" id="KW-0436">Ligase</keyword>
<comment type="pathway">
    <text evidence="1">Purine metabolism; IMP biosynthesis via de novo pathway; 5-amino-1-(5-phospho-D-ribosyl)imidazole from N(2)-formyl-N(1)-(5-phospho-D-ribosyl)glycinamide: step 2/2.</text>
</comment>
<keyword evidence="9" id="KW-0808">Transferase</keyword>
<dbReference type="EC" id="2.7.1.39" evidence="4"/>
<evidence type="ECO:0000256" key="8">
    <source>
        <dbReference type="ARBA" id="ARBA00022605"/>
    </source>
</evidence>
<name>A0A6A6W2G8_9PEZI</name>
<evidence type="ECO:0000256" key="16">
    <source>
        <dbReference type="ARBA" id="ARBA00023166"/>
    </source>
</evidence>
<dbReference type="GO" id="GO:0004641">
    <property type="term" value="F:phosphoribosylformylglycinamidine cyclo-ligase activity"/>
    <property type="evidence" value="ECO:0007669"/>
    <property type="project" value="UniProtKB-EC"/>
</dbReference>
<dbReference type="SUPFAM" id="SSF55060">
    <property type="entry name" value="GHMP Kinase, C-terminal domain"/>
    <property type="match status" value="1"/>
</dbReference>
<dbReference type="InterPro" id="IPR010918">
    <property type="entry name" value="PurM-like_C_dom"/>
</dbReference>
<evidence type="ECO:0000256" key="6">
    <source>
        <dbReference type="ARBA" id="ARBA00017858"/>
    </source>
</evidence>